<evidence type="ECO:0000256" key="4">
    <source>
        <dbReference type="ARBA" id="ARBA00023002"/>
    </source>
</evidence>
<evidence type="ECO:0000256" key="1">
    <source>
        <dbReference type="ARBA" id="ARBA00001947"/>
    </source>
</evidence>
<dbReference type="Pfam" id="PF08240">
    <property type="entry name" value="ADH_N"/>
    <property type="match status" value="1"/>
</dbReference>
<dbReference type="PROSITE" id="PS00059">
    <property type="entry name" value="ADH_ZINC"/>
    <property type="match status" value="1"/>
</dbReference>
<keyword evidence="2 5" id="KW-0479">Metal-binding</keyword>
<evidence type="ECO:0000259" key="6">
    <source>
        <dbReference type="PROSITE" id="PS51379"/>
    </source>
</evidence>
<evidence type="ECO:0000313" key="7">
    <source>
        <dbReference type="EMBL" id="TKG64925.1"/>
    </source>
</evidence>
<dbReference type="EMBL" id="SWMS01000019">
    <property type="protein sequence ID" value="TKG64925.1"/>
    <property type="molecule type" value="Genomic_DNA"/>
</dbReference>
<evidence type="ECO:0000256" key="3">
    <source>
        <dbReference type="ARBA" id="ARBA00022833"/>
    </source>
</evidence>
<organism evidence="7 8">
    <name type="scientific">Prauserella endophytica</name>
    <dbReference type="NCBI Taxonomy" id="1592324"/>
    <lineage>
        <taxon>Bacteria</taxon>
        <taxon>Bacillati</taxon>
        <taxon>Actinomycetota</taxon>
        <taxon>Actinomycetes</taxon>
        <taxon>Pseudonocardiales</taxon>
        <taxon>Pseudonocardiaceae</taxon>
        <taxon>Prauserella</taxon>
        <taxon>Prauserella coralliicola group</taxon>
    </lineage>
</organism>
<evidence type="ECO:0000313" key="8">
    <source>
        <dbReference type="Proteomes" id="UP000309992"/>
    </source>
</evidence>
<comment type="caution">
    <text evidence="7">The sequence shown here is derived from an EMBL/GenBank/DDBJ whole genome shotgun (WGS) entry which is preliminary data.</text>
</comment>
<dbReference type="InterPro" id="IPR050129">
    <property type="entry name" value="Zn_alcohol_dh"/>
</dbReference>
<keyword evidence="4" id="KW-0560">Oxidoreductase</keyword>
<evidence type="ECO:0000256" key="2">
    <source>
        <dbReference type="ARBA" id="ARBA00022723"/>
    </source>
</evidence>
<dbReference type="PANTHER" id="PTHR43401:SF2">
    <property type="entry name" value="L-THREONINE 3-DEHYDROGENASE"/>
    <property type="match status" value="1"/>
</dbReference>
<accession>A0ABY2RXY9</accession>
<gene>
    <name evidence="7" type="ORF">FCN18_28195</name>
</gene>
<dbReference type="Gene3D" id="3.90.180.10">
    <property type="entry name" value="Medium-chain alcohol dehydrogenases, catalytic domain"/>
    <property type="match status" value="1"/>
</dbReference>
<dbReference type="SUPFAM" id="SSF50129">
    <property type="entry name" value="GroES-like"/>
    <property type="match status" value="1"/>
</dbReference>
<proteinExistence type="inferred from homology"/>
<dbReference type="InterPro" id="IPR036291">
    <property type="entry name" value="NAD(P)-bd_dom_sf"/>
</dbReference>
<keyword evidence="3 5" id="KW-0862">Zinc</keyword>
<evidence type="ECO:0000256" key="5">
    <source>
        <dbReference type="RuleBase" id="RU361277"/>
    </source>
</evidence>
<dbReference type="PANTHER" id="PTHR43401">
    <property type="entry name" value="L-THREONINE 3-DEHYDROGENASE"/>
    <property type="match status" value="1"/>
</dbReference>
<dbReference type="InterPro" id="IPR002328">
    <property type="entry name" value="ADH_Zn_CS"/>
</dbReference>
<dbReference type="SUPFAM" id="SSF51735">
    <property type="entry name" value="NAD(P)-binding Rossmann-fold domains"/>
    <property type="match status" value="1"/>
</dbReference>
<protein>
    <submittedName>
        <fullName evidence="7">Zinc-binding dehydrogenase</fullName>
    </submittedName>
</protein>
<sequence>MRAVVLDGAGSIEVRELPDPEPGSGELVVAPAAVGICGTDLHLATGDYPTGRFPVVPGHEFAGTVVSVGPGVSGFAEGDRVCVDPNVACGGCAQCMSGAPNLCPDLVPIGVTVDGACAELVRVPVRVAYHLPSDVDDETGALIEPFACVLHGASRIGPVAGQRVLVYGAGSIGLLAVAYARAEGAASIEVVEPSAIRRSAALEFGADQVAAPGELAATRDVDLVVEASGSPQAVADALGRLAARGTLLQMGVVSPTATIDLAPYDLFDRELSLVGSQSLATAYPDAVRAMAGLPGLASRMVTHTFGLTDYAAALDAARSDQARKVQILPQQ</sequence>
<dbReference type="InterPro" id="IPR017896">
    <property type="entry name" value="4Fe4S_Fe-S-bd"/>
</dbReference>
<dbReference type="Proteomes" id="UP000309992">
    <property type="component" value="Unassembled WGS sequence"/>
</dbReference>
<dbReference type="SMART" id="SM00829">
    <property type="entry name" value="PKS_ER"/>
    <property type="match status" value="1"/>
</dbReference>
<keyword evidence="8" id="KW-1185">Reference proteome</keyword>
<dbReference type="InterPro" id="IPR013154">
    <property type="entry name" value="ADH-like_N"/>
</dbReference>
<dbReference type="InterPro" id="IPR013149">
    <property type="entry name" value="ADH-like_C"/>
</dbReference>
<dbReference type="InterPro" id="IPR020843">
    <property type="entry name" value="ER"/>
</dbReference>
<dbReference type="InterPro" id="IPR011032">
    <property type="entry name" value="GroES-like_sf"/>
</dbReference>
<comment type="similarity">
    <text evidence="5">Belongs to the zinc-containing alcohol dehydrogenase family.</text>
</comment>
<reference evidence="7 8" key="1">
    <citation type="journal article" date="2015" name="Antonie Van Leeuwenhoek">
        <title>Prauserella endophytica sp. nov., an endophytic actinobacterium isolated from Tamarix taklamakanensis.</title>
        <authorList>
            <person name="Liu J.M."/>
            <person name="Habden X."/>
            <person name="Guo L."/>
            <person name="Tuo L."/>
            <person name="Jiang Z.K."/>
            <person name="Liu S.W."/>
            <person name="Liu X.F."/>
            <person name="Chen L."/>
            <person name="Li R.F."/>
            <person name="Zhang Y.Q."/>
            <person name="Sun C.H."/>
        </authorList>
    </citation>
    <scope>NUCLEOTIDE SEQUENCE [LARGE SCALE GENOMIC DNA]</scope>
    <source>
        <strain evidence="7 8">CGMCC 4.7182</strain>
    </source>
</reference>
<dbReference type="Gene3D" id="3.40.50.720">
    <property type="entry name" value="NAD(P)-binding Rossmann-like Domain"/>
    <property type="match status" value="1"/>
</dbReference>
<dbReference type="Pfam" id="PF00107">
    <property type="entry name" value="ADH_zinc_N"/>
    <property type="match status" value="1"/>
</dbReference>
<comment type="cofactor">
    <cofactor evidence="1 5">
        <name>Zn(2+)</name>
        <dbReference type="ChEBI" id="CHEBI:29105"/>
    </cofactor>
</comment>
<dbReference type="RefSeq" id="WP_137096522.1">
    <property type="nucleotide sequence ID" value="NZ_SWMS01000019.1"/>
</dbReference>
<dbReference type="PROSITE" id="PS51379">
    <property type="entry name" value="4FE4S_FER_2"/>
    <property type="match status" value="1"/>
</dbReference>
<name>A0ABY2RXY9_9PSEU</name>
<feature type="domain" description="4Fe-4S ferredoxin-type" evidence="6">
    <location>
        <begin position="79"/>
        <end position="109"/>
    </location>
</feature>